<dbReference type="RefSeq" id="WP_144347241.1">
    <property type="nucleotide sequence ID" value="NZ_VMKP01000001.1"/>
</dbReference>
<dbReference type="Proteomes" id="UP000316688">
    <property type="component" value="Unassembled WGS sequence"/>
</dbReference>
<dbReference type="InterPro" id="IPR021804">
    <property type="entry name" value="DUF3375"/>
</dbReference>
<evidence type="ECO:0000313" key="1">
    <source>
        <dbReference type="EMBL" id="TVO66725.1"/>
    </source>
</evidence>
<comment type="caution">
    <text evidence="1">The sequence shown here is derived from an EMBL/GenBank/DDBJ whole genome shotgun (WGS) entry which is preliminary data.</text>
</comment>
<name>A0A557RNR8_9GAMM</name>
<dbReference type="EMBL" id="VMKP01000001">
    <property type="protein sequence ID" value="TVO66725.1"/>
    <property type="molecule type" value="Genomic_DNA"/>
</dbReference>
<reference evidence="1 2" key="1">
    <citation type="submission" date="2019-07" db="EMBL/GenBank/DDBJ databases">
        <title>Reclasification of Spiribacter aquaticus.</title>
        <authorList>
            <person name="Leon M.J."/>
            <person name="Sanchez-Porro C."/>
            <person name="Ventosa A."/>
        </authorList>
    </citation>
    <scope>NUCLEOTIDE SEQUENCE [LARGE SCALE GENOMIC DNA]</scope>
    <source>
        <strain evidence="1 2">SP30</strain>
    </source>
</reference>
<dbReference type="Pfam" id="PF11855">
    <property type="entry name" value="DUF3375"/>
    <property type="match status" value="1"/>
</dbReference>
<protein>
    <submittedName>
        <fullName evidence="1">DUF3375 domain-containing protein</fullName>
    </submittedName>
</protein>
<keyword evidence="2" id="KW-1185">Reference proteome</keyword>
<organism evidence="1 2">
    <name type="scientific">Spiribacter aquaticus</name>
    <dbReference type="NCBI Taxonomy" id="1935996"/>
    <lineage>
        <taxon>Bacteria</taxon>
        <taxon>Pseudomonadati</taxon>
        <taxon>Pseudomonadota</taxon>
        <taxon>Gammaproteobacteria</taxon>
        <taxon>Chromatiales</taxon>
        <taxon>Ectothiorhodospiraceae</taxon>
        <taxon>Spiribacter</taxon>
    </lineage>
</organism>
<accession>A0A557RNR8</accession>
<proteinExistence type="predicted"/>
<dbReference type="AlphaFoldDB" id="A0A557RNR8"/>
<gene>
    <name evidence="1" type="ORF">FPL11_00645</name>
</gene>
<evidence type="ECO:0000313" key="2">
    <source>
        <dbReference type="Proteomes" id="UP000316688"/>
    </source>
</evidence>
<sequence>MDYAYLETLRRQHPAWRLLLADHAPLVISFLHERFIAPNIRSLPEQDIATQLDDTLYRLRETVGESAFPRSALDYLSDWAGDERGWLRKYYPANSDEPHYDLTPATERAIQWLSGLEEQAFVGAESRLKLVFDLLDQLVRGAESDPAARIRDLERRRAAIDQEIDEIRAGRMATMDDTQIRERFLQMAATARGLLSDFRQVEQNFRALDREVRERITTWEGSKADVLEDVLGERDAITDSDQGRSFRAFWDFLMSPSQQEAFVDKLDQALALEPISALEPDERLRRIHYDWLAAGEATQRTVARLSEQLRRYLDDKAWLEDKRIMTVIRGVEQHALAVRHQPPALSLSIDEPAPRVELAMERRLFTPPARPVVESDTLAVGEETVATDALFEQAYVDRQRLQANIRHALQTRDQISLAALLDTYPLEQGLAELITYVSLATDDADAAIDSDREQAVTWTDASGVPRRARLPLILFTR</sequence>